<protein>
    <submittedName>
        <fullName evidence="2">Uncharacterized protein</fullName>
    </submittedName>
</protein>
<proteinExistence type="predicted"/>
<dbReference type="AlphaFoldDB" id="A0A915IL97"/>
<evidence type="ECO:0000313" key="2">
    <source>
        <dbReference type="WBParaSite" id="nRc.2.0.1.t14193-RA"/>
    </source>
</evidence>
<keyword evidence="1" id="KW-1185">Reference proteome</keyword>
<evidence type="ECO:0000313" key="1">
    <source>
        <dbReference type="Proteomes" id="UP000887565"/>
    </source>
</evidence>
<accession>A0A915IL97</accession>
<name>A0A915IL97_ROMCU</name>
<dbReference type="WBParaSite" id="nRc.2.0.1.t14193-RA">
    <property type="protein sequence ID" value="nRc.2.0.1.t14193-RA"/>
    <property type="gene ID" value="nRc.2.0.1.g14193"/>
</dbReference>
<organism evidence="1 2">
    <name type="scientific">Romanomermis culicivorax</name>
    <name type="common">Nematode worm</name>
    <dbReference type="NCBI Taxonomy" id="13658"/>
    <lineage>
        <taxon>Eukaryota</taxon>
        <taxon>Metazoa</taxon>
        <taxon>Ecdysozoa</taxon>
        <taxon>Nematoda</taxon>
        <taxon>Enoplea</taxon>
        <taxon>Dorylaimia</taxon>
        <taxon>Mermithida</taxon>
        <taxon>Mermithoidea</taxon>
        <taxon>Mermithidae</taxon>
        <taxon>Romanomermis</taxon>
    </lineage>
</organism>
<dbReference type="Proteomes" id="UP000887565">
    <property type="component" value="Unplaced"/>
</dbReference>
<reference evidence="2" key="1">
    <citation type="submission" date="2022-11" db="UniProtKB">
        <authorList>
            <consortium name="WormBaseParasite"/>
        </authorList>
    </citation>
    <scope>IDENTIFICATION</scope>
</reference>
<sequence>MTFSLQKAVQPLSASNLAAIANKKPLVIYVFGFDPSANPTTLPSIVTATLNALIPVRLQEPFQSLCNTMYVAGAKIL</sequence>